<dbReference type="AlphaFoldDB" id="A0ABD1FJY1"/>
<comment type="caution">
    <text evidence="1">The sequence shown here is derived from an EMBL/GenBank/DDBJ whole genome shotgun (WGS) entry which is preliminary data.</text>
</comment>
<evidence type="ECO:0008006" key="3">
    <source>
        <dbReference type="Google" id="ProtNLM"/>
    </source>
</evidence>
<evidence type="ECO:0000313" key="1">
    <source>
        <dbReference type="EMBL" id="KAL1532144.1"/>
    </source>
</evidence>
<gene>
    <name evidence="1" type="ORF">AAHA92_32191</name>
</gene>
<accession>A0ABD1FJY1</accession>
<organism evidence="1 2">
    <name type="scientific">Salvia divinorum</name>
    <name type="common">Maria pastora</name>
    <name type="synonym">Diviner's sage</name>
    <dbReference type="NCBI Taxonomy" id="28513"/>
    <lineage>
        <taxon>Eukaryota</taxon>
        <taxon>Viridiplantae</taxon>
        <taxon>Streptophyta</taxon>
        <taxon>Embryophyta</taxon>
        <taxon>Tracheophyta</taxon>
        <taxon>Spermatophyta</taxon>
        <taxon>Magnoliopsida</taxon>
        <taxon>eudicotyledons</taxon>
        <taxon>Gunneridae</taxon>
        <taxon>Pentapetalae</taxon>
        <taxon>asterids</taxon>
        <taxon>lamiids</taxon>
        <taxon>Lamiales</taxon>
        <taxon>Lamiaceae</taxon>
        <taxon>Nepetoideae</taxon>
        <taxon>Mentheae</taxon>
        <taxon>Salviinae</taxon>
        <taxon>Salvia</taxon>
        <taxon>Salvia subgen. Calosphace</taxon>
    </lineage>
</organism>
<name>A0ABD1FJY1_SALDI</name>
<proteinExistence type="predicted"/>
<sequence>MSIRRPSPRSRDNRRLLEDRFAVTVCPLADAESLSPFRRQTPSLSPSPSPSLSFPLSSSLFRPLPPSCLRRTPLRCWCMRRWLAVAAFTPSPCCAAPPPPLLVKISGGSRLDAVMKARAALVVVGAPECSPKELSFPPSNCHLS</sequence>
<dbReference type="Proteomes" id="UP001567538">
    <property type="component" value="Unassembled WGS sequence"/>
</dbReference>
<dbReference type="EMBL" id="JBEAFC010000014">
    <property type="protein sequence ID" value="KAL1532144.1"/>
    <property type="molecule type" value="Genomic_DNA"/>
</dbReference>
<evidence type="ECO:0000313" key="2">
    <source>
        <dbReference type="Proteomes" id="UP001567538"/>
    </source>
</evidence>
<keyword evidence="2" id="KW-1185">Reference proteome</keyword>
<protein>
    <recommendedName>
        <fullName evidence="3">Indole-3-glycerol-phosphate synthase</fullName>
    </recommendedName>
</protein>
<reference evidence="1 2" key="1">
    <citation type="submission" date="2024-06" db="EMBL/GenBank/DDBJ databases">
        <title>A chromosome level genome sequence of Diviner's sage (Salvia divinorum).</title>
        <authorList>
            <person name="Ford S.A."/>
            <person name="Ro D.-K."/>
            <person name="Ness R.W."/>
            <person name="Phillips M.A."/>
        </authorList>
    </citation>
    <scope>NUCLEOTIDE SEQUENCE [LARGE SCALE GENOMIC DNA]</scope>
    <source>
        <strain evidence="1">SAF-2024a</strain>
        <tissue evidence="1">Leaf</tissue>
    </source>
</reference>